<accession>A0ABU9BMT5</accession>
<dbReference type="NCBIfam" id="TIGR03056">
    <property type="entry name" value="bchO_mg_che_rel"/>
    <property type="match status" value="1"/>
</dbReference>
<name>A0ABU9BMT5_9BURK</name>
<evidence type="ECO:0000259" key="1">
    <source>
        <dbReference type="Pfam" id="PF00561"/>
    </source>
</evidence>
<proteinExistence type="predicted"/>
<sequence>MNWDRDGLDWPNRQSSGFVQAAGLRWHVQRMGRGPVLLLLHGTGSATHSWRDLMPLLASEYHVVAPDLPGHGFSDPAPFEARSLPGMARAVASLLQTLDLQAECIGGHSAGAAIGVQMALSSLATPRGLVLMGAALLPFKGLAGYCAAPLARLIARSAAPRWAALRAGRDHNVQRLIDATGSRIDPRGVAAYRTLLRSPEHIEGALALMGGWDLAPLTATLPRLQSPTLWLHGANDRTVPETQAIELAKRIPQAQLRRLAGLGHLAHEEQPELHARLILEFLHGVSRSPANPAERSGAEAEATRQ</sequence>
<dbReference type="RefSeq" id="WP_341425634.1">
    <property type="nucleotide sequence ID" value="NZ_JBBUTG010000005.1"/>
</dbReference>
<organism evidence="2 3">
    <name type="scientific">Ideonella lacteola</name>
    <dbReference type="NCBI Taxonomy" id="2984193"/>
    <lineage>
        <taxon>Bacteria</taxon>
        <taxon>Pseudomonadati</taxon>
        <taxon>Pseudomonadota</taxon>
        <taxon>Betaproteobacteria</taxon>
        <taxon>Burkholderiales</taxon>
        <taxon>Sphaerotilaceae</taxon>
        <taxon>Ideonella</taxon>
    </lineage>
</organism>
<dbReference type="PRINTS" id="PR00111">
    <property type="entry name" value="ABHYDROLASE"/>
</dbReference>
<evidence type="ECO:0000313" key="2">
    <source>
        <dbReference type="EMBL" id="MEK8031257.1"/>
    </source>
</evidence>
<dbReference type="InterPro" id="IPR050266">
    <property type="entry name" value="AB_hydrolase_sf"/>
</dbReference>
<gene>
    <name evidence="2" type="primary">bchO</name>
    <name evidence="2" type="ORF">AACH06_10555</name>
</gene>
<feature type="domain" description="AB hydrolase-1" evidence="1">
    <location>
        <begin position="35"/>
        <end position="271"/>
    </location>
</feature>
<dbReference type="PANTHER" id="PTHR43798">
    <property type="entry name" value="MONOACYLGLYCEROL LIPASE"/>
    <property type="match status" value="1"/>
</dbReference>
<keyword evidence="3" id="KW-1185">Reference proteome</keyword>
<protein>
    <submittedName>
        <fullName evidence="2">Alpha/beta fold hydrolase BchO</fullName>
    </submittedName>
</protein>
<evidence type="ECO:0000313" key="3">
    <source>
        <dbReference type="Proteomes" id="UP001371218"/>
    </source>
</evidence>
<dbReference type="Gene3D" id="3.40.50.1820">
    <property type="entry name" value="alpha/beta hydrolase"/>
    <property type="match status" value="1"/>
</dbReference>
<dbReference type="PANTHER" id="PTHR43798:SF33">
    <property type="entry name" value="HYDROLASE, PUTATIVE (AFU_ORTHOLOGUE AFUA_2G14860)-RELATED"/>
    <property type="match status" value="1"/>
</dbReference>
<keyword evidence="2" id="KW-0378">Hydrolase</keyword>
<dbReference type="InterPro" id="IPR029058">
    <property type="entry name" value="AB_hydrolase_fold"/>
</dbReference>
<dbReference type="InterPro" id="IPR017497">
    <property type="entry name" value="BchO"/>
</dbReference>
<dbReference type="EMBL" id="JBBUTG010000005">
    <property type="protein sequence ID" value="MEK8031257.1"/>
    <property type="molecule type" value="Genomic_DNA"/>
</dbReference>
<comment type="caution">
    <text evidence="2">The sequence shown here is derived from an EMBL/GenBank/DDBJ whole genome shotgun (WGS) entry which is preliminary data.</text>
</comment>
<dbReference type="Proteomes" id="UP001371218">
    <property type="component" value="Unassembled WGS sequence"/>
</dbReference>
<dbReference type="GO" id="GO:0016787">
    <property type="term" value="F:hydrolase activity"/>
    <property type="evidence" value="ECO:0007669"/>
    <property type="project" value="UniProtKB-KW"/>
</dbReference>
<dbReference type="InterPro" id="IPR000073">
    <property type="entry name" value="AB_hydrolase_1"/>
</dbReference>
<dbReference type="SUPFAM" id="SSF53474">
    <property type="entry name" value="alpha/beta-Hydrolases"/>
    <property type="match status" value="1"/>
</dbReference>
<dbReference type="Pfam" id="PF00561">
    <property type="entry name" value="Abhydrolase_1"/>
    <property type="match status" value="1"/>
</dbReference>
<reference evidence="2 3" key="1">
    <citation type="submission" date="2024-04" db="EMBL/GenBank/DDBJ databases">
        <title>Novel species of the genus Ideonella isolated from streams.</title>
        <authorList>
            <person name="Lu H."/>
        </authorList>
    </citation>
    <scope>NUCLEOTIDE SEQUENCE [LARGE SCALE GENOMIC DNA]</scope>
    <source>
        <strain evidence="2 3">DXS29W</strain>
    </source>
</reference>